<dbReference type="AlphaFoldDB" id="A0A7J7NVE3"/>
<accession>A0A7J7NVE3</accession>
<gene>
    <name evidence="3" type="ORF">GIB67_014779</name>
</gene>
<comment type="similarity">
    <text evidence="1">Belongs to the PC-esterase family. TBL subfamily.</text>
</comment>
<dbReference type="PANTHER" id="PTHR32285">
    <property type="entry name" value="PROTEIN TRICHOME BIREFRINGENCE-LIKE 9-RELATED"/>
    <property type="match status" value="1"/>
</dbReference>
<dbReference type="InterPro" id="IPR026057">
    <property type="entry name" value="TBL_C"/>
</dbReference>
<evidence type="ECO:0000256" key="1">
    <source>
        <dbReference type="ARBA" id="ARBA00007727"/>
    </source>
</evidence>
<protein>
    <recommendedName>
        <fullName evidence="2">Trichome birefringence-like C-terminal domain-containing protein</fullName>
    </recommendedName>
</protein>
<sequence>MSMNGMMLKSYQNNLLVNTREMENGKEIVHILRRWKKAPLYKLQLRDRLGVKVTRGKGIQSRKYACPPFTLNAYMLKQQGSMGCHTFEVWVPPTPFIGDQVHPHLDVSTAFRRALATWALWVDRHVTLNKTQVFFRSSAPSHFKGGQWNSGGHCREGIRPLNNASNTNQPEKYLIAEEVIKQMKTRVTFLNITSLSEFRIDGHPSIYGKIPAKETPSRAQDCSHWCLPGVPDTWNELLYFYLQSKQKKKFHGLR</sequence>
<comment type="caution">
    <text evidence="3">The sequence shown here is derived from an EMBL/GenBank/DDBJ whole genome shotgun (WGS) entry which is preliminary data.</text>
</comment>
<dbReference type="EMBL" id="JACGCM010000554">
    <property type="protein sequence ID" value="KAF6170962.1"/>
    <property type="molecule type" value="Genomic_DNA"/>
</dbReference>
<dbReference type="GO" id="GO:0005794">
    <property type="term" value="C:Golgi apparatus"/>
    <property type="evidence" value="ECO:0007669"/>
    <property type="project" value="TreeGrafter"/>
</dbReference>
<dbReference type="Proteomes" id="UP000541444">
    <property type="component" value="Unassembled WGS sequence"/>
</dbReference>
<dbReference type="GO" id="GO:0016413">
    <property type="term" value="F:O-acetyltransferase activity"/>
    <property type="evidence" value="ECO:0007669"/>
    <property type="project" value="InterPro"/>
</dbReference>
<dbReference type="InterPro" id="IPR029962">
    <property type="entry name" value="TBL"/>
</dbReference>
<dbReference type="Pfam" id="PF13839">
    <property type="entry name" value="PC-Esterase"/>
    <property type="match status" value="1"/>
</dbReference>
<evidence type="ECO:0000259" key="2">
    <source>
        <dbReference type="Pfam" id="PF13839"/>
    </source>
</evidence>
<reference evidence="3 4" key="1">
    <citation type="journal article" date="2020" name="IScience">
        <title>Genome Sequencing of the Endangered Kingdonia uniflora (Circaeasteraceae, Ranunculales) Reveals Potential Mechanisms of Evolutionary Specialization.</title>
        <authorList>
            <person name="Sun Y."/>
            <person name="Deng T."/>
            <person name="Zhang A."/>
            <person name="Moore M.J."/>
            <person name="Landis J.B."/>
            <person name="Lin N."/>
            <person name="Zhang H."/>
            <person name="Zhang X."/>
            <person name="Huang J."/>
            <person name="Zhang X."/>
            <person name="Sun H."/>
            <person name="Wang H."/>
        </authorList>
    </citation>
    <scope>NUCLEOTIDE SEQUENCE [LARGE SCALE GENOMIC DNA]</scope>
    <source>
        <strain evidence="3">TB1705</strain>
        <tissue evidence="3">Leaf</tissue>
    </source>
</reference>
<dbReference type="PANTHER" id="PTHR32285:SF19">
    <property type="entry name" value="PROTEIN TRICHOME BIREFRINGENCE-LIKE 6"/>
    <property type="match status" value="1"/>
</dbReference>
<evidence type="ECO:0000313" key="4">
    <source>
        <dbReference type="Proteomes" id="UP000541444"/>
    </source>
</evidence>
<evidence type="ECO:0000313" key="3">
    <source>
        <dbReference type="EMBL" id="KAF6170962.1"/>
    </source>
</evidence>
<feature type="domain" description="Trichome birefringence-like C-terminal" evidence="2">
    <location>
        <begin position="98"/>
        <end position="239"/>
    </location>
</feature>
<keyword evidence="4" id="KW-1185">Reference proteome</keyword>
<organism evidence="3 4">
    <name type="scientific">Kingdonia uniflora</name>
    <dbReference type="NCBI Taxonomy" id="39325"/>
    <lineage>
        <taxon>Eukaryota</taxon>
        <taxon>Viridiplantae</taxon>
        <taxon>Streptophyta</taxon>
        <taxon>Embryophyta</taxon>
        <taxon>Tracheophyta</taxon>
        <taxon>Spermatophyta</taxon>
        <taxon>Magnoliopsida</taxon>
        <taxon>Ranunculales</taxon>
        <taxon>Circaeasteraceae</taxon>
        <taxon>Kingdonia</taxon>
    </lineage>
</organism>
<dbReference type="OrthoDB" id="630188at2759"/>
<name>A0A7J7NVE3_9MAGN</name>
<proteinExistence type="inferred from homology"/>